<dbReference type="PANTHER" id="PTHR31719">
    <property type="entry name" value="NAC TRANSCRIPTION FACTOR 56"/>
    <property type="match status" value="1"/>
</dbReference>
<feature type="domain" description="NAC" evidence="5">
    <location>
        <begin position="10"/>
        <end position="173"/>
    </location>
</feature>
<dbReference type="SUPFAM" id="SSF101941">
    <property type="entry name" value="NAC domain"/>
    <property type="match status" value="1"/>
</dbReference>
<dbReference type="STRING" id="4533.J3M774"/>
<keyword evidence="7" id="KW-1185">Reference proteome</keyword>
<dbReference type="HOGENOM" id="CLU_035664_11_4_1"/>
<dbReference type="InterPro" id="IPR003441">
    <property type="entry name" value="NAC-dom"/>
</dbReference>
<sequence length="191" mass="21905">MTMQQVFPILPMGFRFHPTDEELVVNYLQRRAIGQMCPIPIIADVDIYNFNPWELPSVALFGEYEWYFFTLRDHKYPNSVRSSRSAASGFWKATGTDKPIQVASMQDTPIAMKKALVFYVGRPPMETKTTWIMHEYRLTNTRGPPMASYSSSSTPQYPWVTLDEWVLCKIFSKAPGPEPNSNTPPSNVTRL</sequence>
<evidence type="ECO:0000313" key="7">
    <source>
        <dbReference type="Proteomes" id="UP000006038"/>
    </source>
</evidence>
<dbReference type="OMA" id="TEWIMVE"/>
<keyword evidence="3" id="KW-0804">Transcription</keyword>
<accession>J3M774</accession>
<dbReference type="Gramene" id="OB05G24480.1">
    <property type="protein sequence ID" value="OB05G24480.1"/>
    <property type="gene ID" value="OB05G24480"/>
</dbReference>
<reference evidence="6" key="2">
    <citation type="submission" date="2013-04" db="UniProtKB">
        <authorList>
            <consortium name="EnsemblPlants"/>
        </authorList>
    </citation>
    <scope>IDENTIFICATION</scope>
</reference>
<dbReference type="Proteomes" id="UP000006038">
    <property type="component" value="Chromosome 5"/>
</dbReference>
<evidence type="ECO:0000256" key="4">
    <source>
        <dbReference type="ARBA" id="ARBA00023242"/>
    </source>
</evidence>
<dbReference type="GO" id="GO:0003677">
    <property type="term" value="F:DNA binding"/>
    <property type="evidence" value="ECO:0007669"/>
    <property type="project" value="UniProtKB-KW"/>
</dbReference>
<evidence type="ECO:0000256" key="1">
    <source>
        <dbReference type="ARBA" id="ARBA00023015"/>
    </source>
</evidence>
<dbReference type="InterPro" id="IPR036093">
    <property type="entry name" value="NAC_dom_sf"/>
</dbReference>
<keyword evidence="4" id="KW-0539">Nucleus</keyword>
<dbReference type="PROSITE" id="PS51005">
    <property type="entry name" value="NAC"/>
    <property type="match status" value="1"/>
</dbReference>
<evidence type="ECO:0000256" key="3">
    <source>
        <dbReference type="ARBA" id="ARBA00023163"/>
    </source>
</evidence>
<dbReference type="GO" id="GO:0006355">
    <property type="term" value="P:regulation of DNA-templated transcription"/>
    <property type="evidence" value="ECO:0007669"/>
    <property type="project" value="InterPro"/>
</dbReference>
<dbReference type="EnsemblPlants" id="OB05G24480.1">
    <property type="protein sequence ID" value="OB05G24480.1"/>
    <property type="gene ID" value="OB05G24480"/>
</dbReference>
<evidence type="ECO:0000313" key="6">
    <source>
        <dbReference type="EnsemblPlants" id="OB05G24480.1"/>
    </source>
</evidence>
<proteinExistence type="predicted"/>
<dbReference type="eggNOG" id="ENOG502QSIY">
    <property type="taxonomic scope" value="Eukaryota"/>
</dbReference>
<keyword evidence="1" id="KW-0805">Transcription regulation</keyword>
<dbReference type="PANTHER" id="PTHR31719:SF250">
    <property type="entry name" value="OS05G0415400 PROTEIN"/>
    <property type="match status" value="1"/>
</dbReference>
<protein>
    <recommendedName>
        <fullName evidence="5">NAC domain-containing protein</fullName>
    </recommendedName>
</protein>
<name>J3M774_ORYBR</name>
<dbReference type="AlphaFoldDB" id="J3M774"/>
<keyword evidence="2" id="KW-0238">DNA-binding</keyword>
<dbReference type="Pfam" id="PF02365">
    <property type="entry name" value="NAM"/>
    <property type="match status" value="1"/>
</dbReference>
<reference evidence="6" key="1">
    <citation type="journal article" date="2013" name="Nat. Commun.">
        <title>Whole-genome sequencing of Oryza brachyantha reveals mechanisms underlying Oryza genome evolution.</title>
        <authorList>
            <person name="Chen J."/>
            <person name="Huang Q."/>
            <person name="Gao D."/>
            <person name="Wang J."/>
            <person name="Lang Y."/>
            <person name="Liu T."/>
            <person name="Li B."/>
            <person name="Bai Z."/>
            <person name="Luis Goicoechea J."/>
            <person name="Liang C."/>
            <person name="Chen C."/>
            <person name="Zhang W."/>
            <person name="Sun S."/>
            <person name="Liao Y."/>
            <person name="Zhang X."/>
            <person name="Yang L."/>
            <person name="Song C."/>
            <person name="Wang M."/>
            <person name="Shi J."/>
            <person name="Liu G."/>
            <person name="Liu J."/>
            <person name="Zhou H."/>
            <person name="Zhou W."/>
            <person name="Yu Q."/>
            <person name="An N."/>
            <person name="Chen Y."/>
            <person name="Cai Q."/>
            <person name="Wang B."/>
            <person name="Liu B."/>
            <person name="Min J."/>
            <person name="Huang Y."/>
            <person name="Wu H."/>
            <person name="Li Z."/>
            <person name="Zhang Y."/>
            <person name="Yin Y."/>
            <person name="Song W."/>
            <person name="Jiang J."/>
            <person name="Jackson S.A."/>
            <person name="Wing R.A."/>
            <person name="Wang J."/>
            <person name="Chen M."/>
        </authorList>
    </citation>
    <scope>NUCLEOTIDE SEQUENCE [LARGE SCALE GENOMIC DNA]</scope>
    <source>
        <strain evidence="6">cv. IRGC 101232</strain>
    </source>
</reference>
<organism evidence="6">
    <name type="scientific">Oryza brachyantha</name>
    <name type="common">malo sina</name>
    <dbReference type="NCBI Taxonomy" id="4533"/>
    <lineage>
        <taxon>Eukaryota</taxon>
        <taxon>Viridiplantae</taxon>
        <taxon>Streptophyta</taxon>
        <taxon>Embryophyta</taxon>
        <taxon>Tracheophyta</taxon>
        <taxon>Spermatophyta</taxon>
        <taxon>Magnoliopsida</taxon>
        <taxon>Liliopsida</taxon>
        <taxon>Poales</taxon>
        <taxon>Poaceae</taxon>
        <taxon>BOP clade</taxon>
        <taxon>Oryzoideae</taxon>
        <taxon>Oryzeae</taxon>
        <taxon>Oryzinae</taxon>
        <taxon>Oryza</taxon>
    </lineage>
</organism>
<evidence type="ECO:0000259" key="5">
    <source>
        <dbReference type="PROSITE" id="PS51005"/>
    </source>
</evidence>
<evidence type="ECO:0000256" key="2">
    <source>
        <dbReference type="ARBA" id="ARBA00023125"/>
    </source>
</evidence>
<dbReference type="Gene3D" id="2.170.150.80">
    <property type="entry name" value="NAC domain"/>
    <property type="match status" value="1"/>
</dbReference>